<keyword evidence="2" id="KW-1185">Reference proteome</keyword>
<accession>A0AAV2GEN2</accession>
<name>A0AAV2GEN2_9ROSI</name>
<proteinExistence type="predicted"/>
<dbReference type="EMBL" id="OZ034821">
    <property type="protein sequence ID" value="CAL1408100.1"/>
    <property type="molecule type" value="Genomic_DNA"/>
</dbReference>
<dbReference type="InterPro" id="IPR032675">
    <property type="entry name" value="LRR_dom_sf"/>
</dbReference>
<dbReference type="AlphaFoldDB" id="A0AAV2GEN2"/>
<gene>
    <name evidence="1" type="ORF">LTRI10_LOCUS47724</name>
</gene>
<dbReference type="Gene3D" id="3.80.10.10">
    <property type="entry name" value="Ribonuclease Inhibitor"/>
    <property type="match status" value="1"/>
</dbReference>
<reference evidence="1 2" key="1">
    <citation type="submission" date="2024-04" db="EMBL/GenBank/DDBJ databases">
        <authorList>
            <person name="Fracassetti M."/>
        </authorList>
    </citation>
    <scope>NUCLEOTIDE SEQUENCE [LARGE SCALE GENOMIC DNA]</scope>
</reference>
<organism evidence="1 2">
    <name type="scientific">Linum trigynum</name>
    <dbReference type="NCBI Taxonomy" id="586398"/>
    <lineage>
        <taxon>Eukaryota</taxon>
        <taxon>Viridiplantae</taxon>
        <taxon>Streptophyta</taxon>
        <taxon>Embryophyta</taxon>
        <taxon>Tracheophyta</taxon>
        <taxon>Spermatophyta</taxon>
        <taxon>Magnoliopsida</taxon>
        <taxon>eudicotyledons</taxon>
        <taxon>Gunneridae</taxon>
        <taxon>Pentapetalae</taxon>
        <taxon>rosids</taxon>
        <taxon>fabids</taxon>
        <taxon>Malpighiales</taxon>
        <taxon>Linaceae</taxon>
        <taxon>Linum</taxon>
    </lineage>
</organism>
<protein>
    <submittedName>
        <fullName evidence="1">Uncharacterized protein</fullName>
    </submittedName>
</protein>
<sequence>MHERHRLRGDISLELGKLIYLHRLNLHSNLFRGSIPEQLSSMPPISTTYSLREQPCWRPPFVNLHALENSTIPAELEVLDSLYSIPPIARGSKEAPGK</sequence>
<evidence type="ECO:0000313" key="1">
    <source>
        <dbReference type="EMBL" id="CAL1408100.1"/>
    </source>
</evidence>
<evidence type="ECO:0000313" key="2">
    <source>
        <dbReference type="Proteomes" id="UP001497516"/>
    </source>
</evidence>
<dbReference type="Proteomes" id="UP001497516">
    <property type="component" value="Chromosome 8"/>
</dbReference>